<dbReference type="InterPro" id="IPR001387">
    <property type="entry name" value="Cro/C1-type_HTH"/>
</dbReference>
<dbReference type="SUPFAM" id="SSF47413">
    <property type="entry name" value="lambda repressor-like DNA-binding domains"/>
    <property type="match status" value="1"/>
</dbReference>
<sequence>MSGLLTERRRLRGLSQHDLAEKLQSVSGNSSITREVVSRWERGKRIPGPYWRHWLGHALEMPPCDLESAASRTRDHRRAQKR</sequence>
<evidence type="ECO:0000313" key="3">
    <source>
        <dbReference type="Proteomes" id="UP000199515"/>
    </source>
</evidence>
<dbReference type="GO" id="GO:0003677">
    <property type="term" value="F:DNA binding"/>
    <property type="evidence" value="ECO:0007669"/>
    <property type="project" value="InterPro"/>
</dbReference>
<dbReference type="OrthoDB" id="3213425at2"/>
<accession>A0A1H3R4F6</accession>
<organism evidence="2 3">
    <name type="scientific">Amycolatopsis xylanica</name>
    <dbReference type="NCBI Taxonomy" id="589385"/>
    <lineage>
        <taxon>Bacteria</taxon>
        <taxon>Bacillati</taxon>
        <taxon>Actinomycetota</taxon>
        <taxon>Actinomycetes</taxon>
        <taxon>Pseudonocardiales</taxon>
        <taxon>Pseudonocardiaceae</taxon>
        <taxon>Amycolatopsis</taxon>
    </lineage>
</organism>
<protein>
    <submittedName>
        <fullName evidence="2">Helix-turn-helix</fullName>
    </submittedName>
</protein>
<gene>
    <name evidence="2" type="ORF">SAMN05421504_110266</name>
</gene>
<keyword evidence="3" id="KW-1185">Reference proteome</keyword>
<dbReference type="CDD" id="cd00093">
    <property type="entry name" value="HTH_XRE"/>
    <property type="match status" value="1"/>
</dbReference>
<dbReference type="PROSITE" id="PS50943">
    <property type="entry name" value="HTH_CROC1"/>
    <property type="match status" value="1"/>
</dbReference>
<dbReference type="Pfam" id="PF01381">
    <property type="entry name" value="HTH_3"/>
    <property type="match status" value="1"/>
</dbReference>
<dbReference type="Gene3D" id="1.10.260.40">
    <property type="entry name" value="lambda repressor-like DNA-binding domains"/>
    <property type="match status" value="1"/>
</dbReference>
<dbReference type="STRING" id="589385.SAMN05421504_110266"/>
<name>A0A1H3R4F6_9PSEU</name>
<dbReference type="Proteomes" id="UP000199515">
    <property type="component" value="Unassembled WGS sequence"/>
</dbReference>
<proteinExistence type="predicted"/>
<dbReference type="InterPro" id="IPR010982">
    <property type="entry name" value="Lambda_DNA-bd_dom_sf"/>
</dbReference>
<evidence type="ECO:0000313" key="2">
    <source>
        <dbReference type="EMBL" id="SDZ20577.1"/>
    </source>
</evidence>
<reference evidence="2 3" key="1">
    <citation type="submission" date="2016-10" db="EMBL/GenBank/DDBJ databases">
        <authorList>
            <person name="de Groot N.N."/>
        </authorList>
    </citation>
    <scope>NUCLEOTIDE SEQUENCE [LARGE SCALE GENOMIC DNA]</scope>
    <source>
        <strain evidence="2 3">CPCC 202699</strain>
    </source>
</reference>
<dbReference type="EMBL" id="FNON01000010">
    <property type="protein sequence ID" value="SDZ20577.1"/>
    <property type="molecule type" value="Genomic_DNA"/>
</dbReference>
<dbReference type="AlphaFoldDB" id="A0A1H3R4F6"/>
<evidence type="ECO:0000259" key="1">
    <source>
        <dbReference type="PROSITE" id="PS50943"/>
    </source>
</evidence>
<feature type="domain" description="HTH cro/C1-type" evidence="1">
    <location>
        <begin position="5"/>
        <end position="47"/>
    </location>
</feature>